<comment type="caution">
    <text evidence="1">The sequence shown here is derived from an EMBL/GenBank/DDBJ whole genome shotgun (WGS) entry which is preliminary data.</text>
</comment>
<evidence type="ECO:0000313" key="1">
    <source>
        <dbReference type="EMBL" id="KAI5670777.1"/>
    </source>
</evidence>
<accession>A0ACC0BDR0</accession>
<protein>
    <submittedName>
        <fullName evidence="1">Uncharacterized protein</fullName>
    </submittedName>
</protein>
<reference evidence="2" key="1">
    <citation type="journal article" date="2023" name="Nat. Plants">
        <title>Single-cell RNA sequencing provides a high-resolution roadmap for understanding the multicellular compartmentation of specialized metabolism.</title>
        <authorList>
            <person name="Sun S."/>
            <person name="Shen X."/>
            <person name="Li Y."/>
            <person name="Li Y."/>
            <person name="Wang S."/>
            <person name="Li R."/>
            <person name="Zhang H."/>
            <person name="Shen G."/>
            <person name="Guo B."/>
            <person name="Wei J."/>
            <person name="Xu J."/>
            <person name="St-Pierre B."/>
            <person name="Chen S."/>
            <person name="Sun C."/>
        </authorList>
    </citation>
    <scope>NUCLEOTIDE SEQUENCE [LARGE SCALE GENOMIC DNA]</scope>
</reference>
<gene>
    <name evidence="1" type="ORF">M9H77_11141</name>
</gene>
<dbReference type="EMBL" id="CM044703">
    <property type="protein sequence ID" value="KAI5670777.1"/>
    <property type="molecule type" value="Genomic_DNA"/>
</dbReference>
<evidence type="ECO:0000313" key="2">
    <source>
        <dbReference type="Proteomes" id="UP001060085"/>
    </source>
</evidence>
<name>A0ACC0BDR0_CATRO</name>
<keyword evidence="2" id="KW-1185">Reference proteome</keyword>
<proteinExistence type="predicted"/>
<organism evidence="1 2">
    <name type="scientific">Catharanthus roseus</name>
    <name type="common">Madagascar periwinkle</name>
    <name type="synonym">Vinca rosea</name>
    <dbReference type="NCBI Taxonomy" id="4058"/>
    <lineage>
        <taxon>Eukaryota</taxon>
        <taxon>Viridiplantae</taxon>
        <taxon>Streptophyta</taxon>
        <taxon>Embryophyta</taxon>
        <taxon>Tracheophyta</taxon>
        <taxon>Spermatophyta</taxon>
        <taxon>Magnoliopsida</taxon>
        <taxon>eudicotyledons</taxon>
        <taxon>Gunneridae</taxon>
        <taxon>Pentapetalae</taxon>
        <taxon>asterids</taxon>
        <taxon>lamiids</taxon>
        <taxon>Gentianales</taxon>
        <taxon>Apocynaceae</taxon>
        <taxon>Rauvolfioideae</taxon>
        <taxon>Vinceae</taxon>
        <taxon>Catharanthinae</taxon>
        <taxon>Catharanthus</taxon>
    </lineage>
</organism>
<sequence length="879" mass="93252">MGSARGGSTTAKVNNNGGGGGVGTTASAVGLQSIPAGSRKIVQSLKEIVNCPEPEIYAMLKECNMDPNEAVNRLLSQDPFHEVKSKRDKKKEVKDTSEFRSRGTGGTSNRGRSGADRYSGRGSSTQHSFSADSGALHGRPAYKKENGSTPYSSSFSAAPGNAGSNISRAQPSFSDASVIEAKVPTVSVADNIPSAPQVSSGYQSSWVGAPGQVSMADIVKMGKPKAPALPNTSHSVNHHHAQGPSSAASQYNVRSSEDYNPKVSEDSLGPGVYSGQHPSVDDEWPSIEQPSGSSLPSLSKDHVDPELHQDPSSLQFDTMNRHPGTDDIQPDEDDTIEDHGSDHAVSASVSGRKMQEDDSGGAGVFDNDSYRNRGTYQPHSHAVEHLEDHVSVPVSSVTANLQQLSIQKEDRELSSEGDGPSVVIPDHLQVQSADCSHLSFGSFGSGISTAFSGSLASMPVNSSLEEAAVEAEAPSVSHSETRTSEYYVDESLRNASEGNLFHRTGTNSGNYDSSSASQPESLKVENPEMEHANQYSFPSSAPGYAYENAQQLNIGFSQSQPSSQMQNLAPFSNVMPAYTNSLPNPLLAASAPTARETDMPYSPFPASQSTATKYGNTVSSISGPTISMPEVLKTANFSSPPPTQQTISGTSLATGPALHQHLAVHPYSQSSLSLAPFANMLSYPYLPQSYPYMPSAFQQAFAGNGTYHQSLPAVIPPYKSNVSVSSLPQSAPVPSGYGAFGSSTTIPGNFPMNPSAAPSGTNLGYDDVLNAQFKENSHLMSLQQQSDNSGVWLHGPGSRSMSGHPANTYYNYQGQNQQPAGFRQGQQPSQNYGNVGYPNFYHSQTGISLDQQQNPRDGSMGGSQGQPKQSQQQLWQNSY</sequence>
<dbReference type="Proteomes" id="UP001060085">
    <property type="component" value="Linkage Group LG03"/>
</dbReference>